<dbReference type="PANTHER" id="PTHR46517">
    <property type="entry name" value="FRUCTOSE-2,6-BISPHOSPHATASE TIGAR"/>
    <property type="match status" value="1"/>
</dbReference>
<accession>A0A9W9K8L7</accession>
<feature type="binding site" evidence="3">
    <location>
        <begin position="7"/>
        <end position="14"/>
    </location>
    <ligand>
        <name>substrate</name>
    </ligand>
</feature>
<feature type="compositionally biased region" description="Polar residues" evidence="4">
    <location>
        <begin position="115"/>
        <end position="127"/>
    </location>
</feature>
<comment type="caution">
    <text evidence="5">The sequence shown here is derived from an EMBL/GenBank/DDBJ whole genome shotgun (WGS) entry which is preliminary data.</text>
</comment>
<dbReference type="InterPro" id="IPR051695">
    <property type="entry name" value="Phosphoglycerate_Mutase"/>
</dbReference>
<evidence type="ECO:0000313" key="6">
    <source>
        <dbReference type="Proteomes" id="UP001149165"/>
    </source>
</evidence>
<dbReference type="AlphaFoldDB" id="A0A9W9K8L7"/>
<feature type="active site" description="Proton donor/acceptor" evidence="2">
    <location>
        <position position="90"/>
    </location>
</feature>
<evidence type="ECO:0000256" key="3">
    <source>
        <dbReference type="PIRSR" id="PIRSR613078-2"/>
    </source>
</evidence>
<feature type="compositionally biased region" description="Basic and acidic residues" evidence="4">
    <location>
        <begin position="270"/>
        <end position="281"/>
    </location>
</feature>
<dbReference type="OrthoDB" id="354304at2759"/>
<gene>
    <name evidence="5" type="ORF">N7456_007920</name>
</gene>
<organism evidence="5 6">
    <name type="scientific">Penicillium angulare</name>
    <dbReference type="NCBI Taxonomy" id="116970"/>
    <lineage>
        <taxon>Eukaryota</taxon>
        <taxon>Fungi</taxon>
        <taxon>Dikarya</taxon>
        <taxon>Ascomycota</taxon>
        <taxon>Pezizomycotina</taxon>
        <taxon>Eurotiomycetes</taxon>
        <taxon>Eurotiomycetidae</taxon>
        <taxon>Eurotiales</taxon>
        <taxon>Aspergillaceae</taxon>
        <taxon>Penicillium</taxon>
    </lineage>
</organism>
<evidence type="ECO:0000256" key="4">
    <source>
        <dbReference type="SAM" id="MobiDB-lite"/>
    </source>
</evidence>
<dbReference type="SMART" id="SM00855">
    <property type="entry name" value="PGAM"/>
    <property type="match status" value="1"/>
</dbReference>
<reference evidence="5" key="2">
    <citation type="journal article" date="2023" name="IMA Fungus">
        <title>Comparative genomic study of the Penicillium genus elucidates a diverse pangenome and 15 lateral gene transfer events.</title>
        <authorList>
            <person name="Petersen C."/>
            <person name="Sorensen T."/>
            <person name="Nielsen M.R."/>
            <person name="Sondergaard T.E."/>
            <person name="Sorensen J.L."/>
            <person name="Fitzpatrick D.A."/>
            <person name="Frisvad J.C."/>
            <person name="Nielsen K.L."/>
        </authorList>
    </citation>
    <scope>NUCLEOTIDE SEQUENCE</scope>
    <source>
        <strain evidence="5">IBT 30069</strain>
    </source>
</reference>
<evidence type="ECO:0000256" key="2">
    <source>
        <dbReference type="PIRSR" id="PIRSR613078-1"/>
    </source>
</evidence>
<protein>
    <recommendedName>
        <fullName evidence="7">Phosphoglycerate mutase-like protein</fullName>
    </recommendedName>
</protein>
<dbReference type="GO" id="GO:0004331">
    <property type="term" value="F:fructose-2,6-bisphosphate 2-phosphatase activity"/>
    <property type="evidence" value="ECO:0007669"/>
    <property type="project" value="TreeGrafter"/>
</dbReference>
<dbReference type="EMBL" id="JAPQKH010000005">
    <property type="protein sequence ID" value="KAJ5097199.1"/>
    <property type="molecule type" value="Genomic_DNA"/>
</dbReference>
<proteinExistence type="predicted"/>
<evidence type="ECO:0008006" key="7">
    <source>
        <dbReference type="Google" id="ProtNLM"/>
    </source>
</evidence>
<dbReference type="PROSITE" id="PS00175">
    <property type="entry name" value="PG_MUTASE"/>
    <property type="match status" value="1"/>
</dbReference>
<dbReference type="GO" id="GO:0045820">
    <property type="term" value="P:negative regulation of glycolytic process"/>
    <property type="evidence" value="ECO:0007669"/>
    <property type="project" value="TreeGrafter"/>
</dbReference>
<dbReference type="Pfam" id="PF00300">
    <property type="entry name" value="His_Phos_1"/>
    <property type="match status" value="1"/>
</dbReference>
<dbReference type="InterPro" id="IPR013078">
    <property type="entry name" value="His_Pase_superF_clade-1"/>
</dbReference>
<dbReference type="Proteomes" id="UP001149165">
    <property type="component" value="Unassembled WGS sequence"/>
</dbReference>
<dbReference type="InterPro" id="IPR029033">
    <property type="entry name" value="His_PPase_superfam"/>
</dbReference>
<feature type="active site" description="Tele-phosphohistidine intermediate" evidence="2">
    <location>
        <position position="8"/>
    </location>
</feature>
<dbReference type="GO" id="GO:0005829">
    <property type="term" value="C:cytosol"/>
    <property type="evidence" value="ECO:0007669"/>
    <property type="project" value="TreeGrafter"/>
</dbReference>
<feature type="region of interest" description="Disordered" evidence="4">
    <location>
        <begin position="104"/>
        <end position="128"/>
    </location>
</feature>
<dbReference type="Gene3D" id="3.40.50.1240">
    <property type="entry name" value="Phosphoglycerate mutase-like"/>
    <property type="match status" value="1"/>
</dbReference>
<evidence type="ECO:0000256" key="1">
    <source>
        <dbReference type="ARBA" id="ARBA00022801"/>
    </source>
</evidence>
<dbReference type="CDD" id="cd07067">
    <property type="entry name" value="HP_PGM_like"/>
    <property type="match status" value="1"/>
</dbReference>
<dbReference type="SUPFAM" id="SSF53254">
    <property type="entry name" value="Phosphoglycerate mutase-like"/>
    <property type="match status" value="1"/>
</dbReference>
<keyword evidence="1" id="KW-0378">Hydrolase</keyword>
<dbReference type="GO" id="GO:0043456">
    <property type="term" value="P:regulation of pentose-phosphate shunt"/>
    <property type="evidence" value="ECO:0007669"/>
    <property type="project" value="TreeGrafter"/>
</dbReference>
<feature type="region of interest" description="Disordered" evidence="4">
    <location>
        <begin position="260"/>
        <end position="281"/>
    </location>
</feature>
<name>A0A9W9K8L7_9EURO</name>
<keyword evidence="6" id="KW-1185">Reference proteome</keyword>
<feature type="binding site" evidence="3">
    <location>
        <position position="58"/>
    </location>
    <ligand>
        <name>substrate</name>
    </ligand>
</feature>
<sequence length="281" mass="30826">MRLFLIRHGESEHNVAQKAGITDSALTNHGMLQIESLGEYFSSNAIYFDRIFASDLSRAHITAAGICNQQPKSENGEPILTPIISGYLRERSFGSLEGKLLANTSTKPESKENDNAQSAPSNDSSTPHVEIESVVAMRQRAISFLNEHILPSLFECPDADSNVAIVSHGAFLRVFWNRIVELFDPTNISVDPNSDYWSDGPAAFILPSWSNTGFMQLSIQQGKEGAGQNAADPDVLLKGWSMKIVAVDRKAHLEGLQRTRGGIGSATHDPGQKKIDQFFKN</sequence>
<reference evidence="5" key="1">
    <citation type="submission" date="2022-11" db="EMBL/GenBank/DDBJ databases">
        <authorList>
            <person name="Petersen C."/>
        </authorList>
    </citation>
    <scope>NUCLEOTIDE SEQUENCE</scope>
    <source>
        <strain evidence="5">IBT 30069</strain>
    </source>
</reference>
<evidence type="ECO:0000313" key="5">
    <source>
        <dbReference type="EMBL" id="KAJ5097199.1"/>
    </source>
</evidence>
<dbReference type="InterPro" id="IPR001345">
    <property type="entry name" value="PG/BPGM_mutase_AS"/>
</dbReference>
<dbReference type="PANTHER" id="PTHR46517:SF1">
    <property type="entry name" value="FRUCTOSE-2,6-BISPHOSPHATASE TIGAR"/>
    <property type="match status" value="1"/>
</dbReference>